<evidence type="ECO:0000313" key="2">
    <source>
        <dbReference type="EMBL" id="PZQ52150.1"/>
    </source>
</evidence>
<accession>A0A2W5QKX1</accession>
<dbReference type="EMBL" id="QFPW01000001">
    <property type="protein sequence ID" value="PZQ52150.1"/>
    <property type="molecule type" value="Genomic_DNA"/>
</dbReference>
<evidence type="ECO:0000313" key="3">
    <source>
        <dbReference type="Proteomes" id="UP000249185"/>
    </source>
</evidence>
<name>A0A2W5QKX1_RHOSU</name>
<dbReference type="NCBIfam" id="TIGR04161">
    <property type="entry name" value="VPEID-CTERM"/>
    <property type="match status" value="1"/>
</dbReference>
<keyword evidence="1" id="KW-0472">Membrane</keyword>
<dbReference type="Proteomes" id="UP000249185">
    <property type="component" value="Unassembled WGS sequence"/>
</dbReference>
<feature type="transmembrane region" description="Helical" evidence="1">
    <location>
        <begin position="69"/>
        <end position="87"/>
    </location>
</feature>
<protein>
    <submittedName>
        <fullName evidence="2">VPEID-CTERM sorting domain-containing protein</fullName>
    </submittedName>
</protein>
<keyword evidence="1" id="KW-1133">Transmembrane helix</keyword>
<gene>
    <name evidence="2" type="ORF">DI556_00310</name>
</gene>
<evidence type="ECO:0000256" key="1">
    <source>
        <dbReference type="SAM" id="Phobius"/>
    </source>
</evidence>
<dbReference type="InterPro" id="IPR026422">
    <property type="entry name" value="VPEID-CTERM"/>
</dbReference>
<sequence length="92" mass="9286">MASSASPRAATGMLEGNRSMRFHSVRAAVTAGVFLLCATAAPVLAMGDWPPEPTTPGGGGVTHVPEIDAGAGIAALAAVGAALAFAWERRRR</sequence>
<comment type="caution">
    <text evidence="2">The sequence shown here is derived from an EMBL/GenBank/DDBJ whole genome shotgun (WGS) entry which is preliminary data.</text>
</comment>
<organism evidence="2 3">
    <name type="scientific">Rhodovulum sulfidophilum</name>
    <name type="common">Rhodobacter sulfidophilus</name>
    <dbReference type="NCBI Taxonomy" id="35806"/>
    <lineage>
        <taxon>Bacteria</taxon>
        <taxon>Pseudomonadati</taxon>
        <taxon>Pseudomonadota</taxon>
        <taxon>Alphaproteobacteria</taxon>
        <taxon>Rhodobacterales</taxon>
        <taxon>Paracoccaceae</taxon>
        <taxon>Rhodovulum</taxon>
    </lineage>
</organism>
<reference evidence="2 3" key="1">
    <citation type="submission" date="2017-08" db="EMBL/GenBank/DDBJ databases">
        <title>Infants hospitalized years apart are colonized by the same room-sourced microbial strains.</title>
        <authorList>
            <person name="Brooks B."/>
            <person name="Olm M.R."/>
            <person name="Firek B.A."/>
            <person name="Baker R."/>
            <person name="Thomas B.C."/>
            <person name="Morowitz M.J."/>
            <person name="Banfield J.F."/>
        </authorList>
    </citation>
    <scope>NUCLEOTIDE SEQUENCE [LARGE SCALE GENOMIC DNA]</scope>
    <source>
        <strain evidence="2">S2_005_002_R2_34</strain>
    </source>
</reference>
<proteinExistence type="predicted"/>
<dbReference type="AlphaFoldDB" id="A0A2W5QKX1"/>
<keyword evidence="1" id="KW-0812">Transmembrane</keyword>